<keyword evidence="3" id="KW-1185">Reference proteome</keyword>
<dbReference type="AlphaFoldDB" id="A0A2N5WWP2"/>
<keyword evidence="1" id="KW-1133">Transmembrane helix</keyword>
<feature type="transmembrane region" description="Helical" evidence="1">
    <location>
        <begin position="32"/>
        <end position="65"/>
    </location>
</feature>
<dbReference type="Proteomes" id="UP000235005">
    <property type="component" value="Unassembled WGS sequence"/>
</dbReference>
<organism evidence="2 3">
    <name type="scientific">Pseudohalioglobus lutimaris</name>
    <dbReference type="NCBI Taxonomy" id="1737061"/>
    <lineage>
        <taxon>Bacteria</taxon>
        <taxon>Pseudomonadati</taxon>
        <taxon>Pseudomonadota</taxon>
        <taxon>Gammaproteobacteria</taxon>
        <taxon>Cellvibrionales</taxon>
        <taxon>Halieaceae</taxon>
        <taxon>Pseudohalioglobus</taxon>
    </lineage>
</organism>
<sequence length="67" mass="7054">MTAIEYRITRRLLQPQQSADAQATTQFAERLIAILGAVGGLLLCGSLFPELVIAALAGSLVWALAGN</sequence>
<gene>
    <name evidence="2" type="ORF">C0039_20510</name>
</gene>
<keyword evidence="1" id="KW-0812">Transmembrane</keyword>
<proteinExistence type="predicted"/>
<accession>A0A2N5WWP2</accession>
<evidence type="ECO:0000313" key="3">
    <source>
        <dbReference type="Proteomes" id="UP000235005"/>
    </source>
</evidence>
<evidence type="ECO:0000313" key="2">
    <source>
        <dbReference type="EMBL" id="PLW66664.1"/>
    </source>
</evidence>
<name>A0A2N5WWP2_9GAMM</name>
<protein>
    <submittedName>
        <fullName evidence="2">Uncharacterized protein</fullName>
    </submittedName>
</protein>
<evidence type="ECO:0000256" key="1">
    <source>
        <dbReference type="SAM" id="Phobius"/>
    </source>
</evidence>
<keyword evidence="1" id="KW-0472">Membrane</keyword>
<dbReference type="EMBL" id="PKUS01000053">
    <property type="protein sequence ID" value="PLW66664.1"/>
    <property type="molecule type" value="Genomic_DNA"/>
</dbReference>
<dbReference type="RefSeq" id="WP_076001091.1">
    <property type="nucleotide sequence ID" value="NZ_PKUS01000053.1"/>
</dbReference>
<reference evidence="2 3" key="1">
    <citation type="submission" date="2018-01" db="EMBL/GenBank/DDBJ databases">
        <title>The draft genome sequence of Halioglobus lutimaris HF004.</title>
        <authorList>
            <person name="Du Z.-J."/>
            <person name="Shi M.-J."/>
        </authorList>
    </citation>
    <scope>NUCLEOTIDE SEQUENCE [LARGE SCALE GENOMIC DNA]</scope>
    <source>
        <strain evidence="2 3">HF004</strain>
    </source>
</reference>
<comment type="caution">
    <text evidence="2">The sequence shown here is derived from an EMBL/GenBank/DDBJ whole genome shotgun (WGS) entry which is preliminary data.</text>
</comment>